<dbReference type="InterPro" id="IPR029044">
    <property type="entry name" value="Nucleotide-diphossugar_trans"/>
</dbReference>
<dbReference type="PANTHER" id="PTHR43630:SF1">
    <property type="entry name" value="POLY-BETA-1,6-N-ACETYL-D-GLUCOSAMINE SYNTHASE"/>
    <property type="match status" value="1"/>
</dbReference>
<organism evidence="5 6">
    <name type="scientific">Rhodocytophaga aerolata</name>
    <dbReference type="NCBI Taxonomy" id="455078"/>
    <lineage>
        <taxon>Bacteria</taxon>
        <taxon>Pseudomonadati</taxon>
        <taxon>Bacteroidota</taxon>
        <taxon>Cytophagia</taxon>
        <taxon>Cytophagales</taxon>
        <taxon>Rhodocytophagaceae</taxon>
        <taxon>Rhodocytophaga</taxon>
    </lineage>
</organism>
<keyword evidence="3" id="KW-0808">Transferase</keyword>
<dbReference type="Pfam" id="PF13641">
    <property type="entry name" value="Glyco_tranf_2_3"/>
    <property type="match status" value="1"/>
</dbReference>
<protein>
    <submittedName>
        <fullName evidence="5">Glycosyltransferase family 2 protein</fullName>
    </submittedName>
</protein>
<feature type="transmembrane region" description="Helical" evidence="4">
    <location>
        <begin position="12"/>
        <end position="32"/>
    </location>
</feature>
<evidence type="ECO:0000313" key="5">
    <source>
        <dbReference type="EMBL" id="MDO1448492.1"/>
    </source>
</evidence>
<feature type="transmembrane region" description="Helical" evidence="4">
    <location>
        <begin position="325"/>
        <end position="344"/>
    </location>
</feature>
<dbReference type="PANTHER" id="PTHR43630">
    <property type="entry name" value="POLY-BETA-1,6-N-ACETYL-D-GLUCOSAMINE SYNTHASE"/>
    <property type="match status" value="1"/>
</dbReference>
<dbReference type="EMBL" id="JAUKPO010000012">
    <property type="protein sequence ID" value="MDO1448492.1"/>
    <property type="molecule type" value="Genomic_DNA"/>
</dbReference>
<reference evidence="5" key="1">
    <citation type="submission" date="2023-07" db="EMBL/GenBank/DDBJ databases">
        <title>The genome sequence of Rhodocytophaga aerolata KACC 12507.</title>
        <authorList>
            <person name="Zhang X."/>
        </authorList>
    </citation>
    <scope>NUCLEOTIDE SEQUENCE</scope>
    <source>
        <strain evidence="5">KACC 12507</strain>
    </source>
</reference>
<proteinExistence type="inferred from homology"/>
<evidence type="ECO:0000313" key="6">
    <source>
        <dbReference type="Proteomes" id="UP001168528"/>
    </source>
</evidence>
<comment type="similarity">
    <text evidence="1">Belongs to the glycosyltransferase 2 family.</text>
</comment>
<dbReference type="Gene3D" id="3.90.550.10">
    <property type="entry name" value="Spore Coat Polysaccharide Biosynthesis Protein SpsA, Chain A"/>
    <property type="match status" value="1"/>
</dbReference>
<feature type="transmembrane region" description="Helical" evidence="4">
    <location>
        <begin position="356"/>
        <end position="373"/>
    </location>
</feature>
<dbReference type="RefSeq" id="WP_302039294.1">
    <property type="nucleotide sequence ID" value="NZ_JAUKPO010000012.1"/>
</dbReference>
<keyword evidence="4" id="KW-1133">Transmembrane helix</keyword>
<comment type="caution">
    <text evidence="5">The sequence shown here is derived from an EMBL/GenBank/DDBJ whole genome shotgun (WGS) entry which is preliminary data.</text>
</comment>
<evidence type="ECO:0000256" key="3">
    <source>
        <dbReference type="ARBA" id="ARBA00022679"/>
    </source>
</evidence>
<name>A0ABT8R8S2_9BACT</name>
<keyword evidence="2" id="KW-0328">Glycosyltransferase</keyword>
<evidence type="ECO:0000256" key="4">
    <source>
        <dbReference type="SAM" id="Phobius"/>
    </source>
</evidence>
<keyword evidence="4" id="KW-0812">Transmembrane</keyword>
<feature type="transmembrane region" description="Helical" evidence="4">
    <location>
        <begin position="299"/>
        <end position="319"/>
    </location>
</feature>
<dbReference type="Proteomes" id="UP001168528">
    <property type="component" value="Unassembled WGS sequence"/>
</dbReference>
<evidence type="ECO:0000256" key="2">
    <source>
        <dbReference type="ARBA" id="ARBA00022676"/>
    </source>
</evidence>
<accession>A0ABT8R8S2</accession>
<gene>
    <name evidence="5" type="ORF">Q0590_19605</name>
</gene>
<keyword evidence="6" id="KW-1185">Reference proteome</keyword>
<keyword evidence="4" id="KW-0472">Membrane</keyword>
<evidence type="ECO:0000256" key="1">
    <source>
        <dbReference type="ARBA" id="ARBA00006739"/>
    </source>
</evidence>
<sequence>MTGVLVVTSVVLIYLAICTSYLFLFAIAGRLVKPVEISEKKEKPGYKILVLIPAYKEDNVIVEVAKQALQQYYPQNLYEVAVICDSLKQETILALKALPITVVEVKFSNPTKAKAINATLQPLFGYDLAVVLDADNIMDVQFLEKVSQAFAEGYTIIQGHRIAKNTNTSIAILDAISEEINNHIFRKGHCALGLPAALIGSAMAFDFQFFKQTMASITAVSGFDKELELAILKDRRYIYYAEDALVYDEKVQRIVDFKKQRTRWIAAQLTYLTNNFFSGIIQLFRGNVAYFDKVFQFMLLPRLLLLGLAIGTTLLSVLLQHMPLFVFSSTLVLLLIVSLFLSIPNALLKKISWKEVSAMPALFIQFIFSVLQIRKARYTFLHTPHGEIKQNR</sequence>
<dbReference type="SUPFAM" id="SSF53448">
    <property type="entry name" value="Nucleotide-diphospho-sugar transferases"/>
    <property type="match status" value="1"/>
</dbReference>